<dbReference type="Proteomes" id="UP001320706">
    <property type="component" value="Unassembled WGS sequence"/>
</dbReference>
<accession>A0ACC3SNS8</accession>
<evidence type="ECO:0000313" key="2">
    <source>
        <dbReference type="Proteomes" id="UP001320706"/>
    </source>
</evidence>
<gene>
    <name evidence="1" type="ORF">M8818_000563</name>
</gene>
<proteinExistence type="predicted"/>
<keyword evidence="2" id="KW-1185">Reference proteome</keyword>
<name>A0ACC3SNS8_9PEZI</name>
<comment type="caution">
    <text evidence="1">The sequence shown here is derived from an EMBL/GenBank/DDBJ whole genome shotgun (WGS) entry which is preliminary data.</text>
</comment>
<protein>
    <submittedName>
        <fullName evidence="1">Uncharacterized protein</fullName>
    </submittedName>
</protein>
<reference evidence="1" key="1">
    <citation type="submission" date="2024-02" db="EMBL/GenBank/DDBJ databases">
        <title>Metagenome Assembled Genome of Zalaria obscura JY119.</title>
        <authorList>
            <person name="Vighnesh L."/>
            <person name="Jagadeeshwari U."/>
            <person name="Venkata Ramana C."/>
            <person name="Sasikala C."/>
        </authorList>
    </citation>
    <scope>NUCLEOTIDE SEQUENCE</scope>
    <source>
        <strain evidence="1">JY119</strain>
    </source>
</reference>
<evidence type="ECO:0000313" key="1">
    <source>
        <dbReference type="EMBL" id="KAK8220147.1"/>
    </source>
</evidence>
<organism evidence="1 2">
    <name type="scientific">Zalaria obscura</name>
    <dbReference type="NCBI Taxonomy" id="2024903"/>
    <lineage>
        <taxon>Eukaryota</taxon>
        <taxon>Fungi</taxon>
        <taxon>Dikarya</taxon>
        <taxon>Ascomycota</taxon>
        <taxon>Pezizomycotina</taxon>
        <taxon>Dothideomycetes</taxon>
        <taxon>Dothideomycetidae</taxon>
        <taxon>Dothideales</taxon>
        <taxon>Zalariaceae</taxon>
        <taxon>Zalaria</taxon>
    </lineage>
</organism>
<sequence>MSINKRATIDAIDRAYMRAASSDIFIEDLPYVVFNIFDRAFFAQKLKDMVYLGWFNGEPSLPGRTCAPGVKQSRITIQLNRAAATAERWGPADTMANLIHQMIHAYFLVCCGPPAKDTKCDGRLLDGRQFGILAGRIRELSGLSTPGYLPLHLHPLPETRRPRELTNTSRELFSPKTVEATPLRNDITHCSRDNRDITVRSCLAFLEKEYGAALEEACDKRGDHVYKISDSGLTQVHRLTEAPPSAQYVELLWNDKRIMLPSAKLLAYPSMAGKGRTIAVPGSTTETTLRCLHAFVETGKYKPDLPIPLLPPSTVPSASATNASTAPVLADPRPEAPDYILTDLTIHALASALSFTELAAHALLRLHTLPSTHSPPLPALTLIYDAPSPSESLRRWTRAFLTTRGGGGGGAPNLWKLARRYAEGYTALYHRSPLFKEDVDIAAATLTAQALSASYSRAAAPTYADYYAPAAYGQPAMAALPPPALASPFGDYGYPSPPPSPRSSLLPPLLSAPPLTLSAPPALASSALALPGLLPAVPGLLPAVPSIGAGAGAVPGVGGGWTKTRRTPLGWEVTNFETGETMVWDEAGGREWVPLVVGSGGGRAPRGGRGRGSMWDEGVWF</sequence>
<dbReference type="EMBL" id="JAMKPW020000002">
    <property type="protein sequence ID" value="KAK8220147.1"/>
    <property type="molecule type" value="Genomic_DNA"/>
</dbReference>